<dbReference type="STRING" id="13035.Dacsa_1924"/>
<protein>
    <submittedName>
        <fullName evidence="1">Zn-dependent hydrolase of beta-lactamase fold protein</fullName>
    </submittedName>
</protein>
<evidence type="ECO:0000313" key="1">
    <source>
        <dbReference type="EMBL" id="AFZ50577.1"/>
    </source>
</evidence>
<dbReference type="RefSeq" id="WP_015229573.1">
    <property type="nucleotide sequence ID" value="NC_019780.1"/>
</dbReference>
<dbReference type="Gene3D" id="3.60.15.10">
    <property type="entry name" value="Ribonuclease Z/Hydroxyacylglutathione hydrolase-like"/>
    <property type="match status" value="1"/>
</dbReference>
<dbReference type="PANTHER" id="PTHR36142">
    <property type="entry name" value="METALLO-HYDROLASE/OXIDOREDUCTASE SUPERFAMILY PROTEIN"/>
    <property type="match status" value="1"/>
</dbReference>
<dbReference type="SUPFAM" id="SSF56281">
    <property type="entry name" value="Metallo-hydrolase/oxidoreductase"/>
    <property type="match status" value="1"/>
</dbReference>
<dbReference type="GO" id="GO:0016787">
    <property type="term" value="F:hydrolase activity"/>
    <property type="evidence" value="ECO:0007669"/>
    <property type="project" value="UniProtKB-KW"/>
</dbReference>
<dbReference type="InterPro" id="IPR036866">
    <property type="entry name" value="RibonucZ/Hydroxyglut_hydro"/>
</dbReference>
<reference evidence="1" key="1">
    <citation type="submission" date="2012-04" db="EMBL/GenBank/DDBJ databases">
        <title>Finished genome of Dactylococcopsis salina PCC 8305.</title>
        <authorList>
            <consortium name="US DOE Joint Genome Institute"/>
            <person name="Gugger M."/>
            <person name="Coursin T."/>
            <person name="Rippka R."/>
            <person name="Tandeau De Marsac N."/>
            <person name="Huntemann M."/>
            <person name="Wei C.-L."/>
            <person name="Han J."/>
            <person name="Detter J.C."/>
            <person name="Han C."/>
            <person name="Tapia R."/>
            <person name="Daligault H."/>
            <person name="Chen A."/>
            <person name="Krypides N."/>
            <person name="Mavromatis K."/>
            <person name="Markowitz V."/>
            <person name="Szeto E."/>
            <person name="Ivanova N."/>
            <person name="Ovchinnikova G."/>
            <person name="Pagani I."/>
            <person name="Pati A."/>
            <person name="Goodwin L."/>
            <person name="Peters L."/>
            <person name="Pitluck S."/>
            <person name="Woyke T."/>
            <person name="Kerfeld C."/>
        </authorList>
    </citation>
    <scope>NUCLEOTIDE SEQUENCE [LARGE SCALE GENOMIC DNA]</scope>
    <source>
        <strain evidence="1">PCC 8305</strain>
    </source>
</reference>
<dbReference type="Pfam" id="PF13483">
    <property type="entry name" value="Lactamase_B_3"/>
    <property type="match status" value="1"/>
</dbReference>
<gene>
    <name evidence="1" type="ORF">Dacsa_1924</name>
</gene>
<dbReference type="KEGG" id="dsl:Dacsa_1924"/>
<sequence length="253" mass="27616">MELTYLGSNSWLWQWEDLNILVDPWLVDDLVFGNLPWLFRGTRRENPPTLPDRIDLILLSQGLEDHAHKPTLKSLDPNIPVVGSPSAAKVATEIGFTTVTSLSHGESHTLQDKIEIRALPGAPVGIEKENAYLLTAAPQQRLYYEPHGFPPESVKDYAPVDVVINPIVNLELPLAGAIINGKESAIKLAQWLKPKTILATASGGDIDYQGVLLSLLKTGGGVEEVKASLKDSHLDTEVIEPQQGQQISLLSAN</sequence>
<dbReference type="EMBL" id="CP003944">
    <property type="protein sequence ID" value="AFZ50577.1"/>
    <property type="molecule type" value="Genomic_DNA"/>
</dbReference>
<accession>K9YVN3</accession>
<dbReference type="Proteomes" id="UP000010482">
    <property type="component" value="Chromosome"/>
</dbReference>
<dbReference type="eggNOG" id="COG2220">
    <property type="taxonomic scope" value="Bacteria"/>
</dbReference>
<dbReference type="OrthoDB" id="507726at2"/>
<evidence type="ECO:0000313" key="2">
    <source>
        <dbReference type="Proteomes" id="UP000010482"/>
    </source>
</evidence>
<dbReference type="HOGENOM" id="CLU_055726_0_0_3"/>
<proteinExistence type="predicted"/>
<keyword evidence="1" id="KW-0378">Hydrolase</keyword>
<dbReference type="PANTHER" id="PTHR36142:SF2">
    <property type="entry name" value="METALLO-HYDROLASE_OXIDOREDUCTASE SUPERFAMILY PROTEIN"/>
    <property type="match status" value="1"/>
</dbReference>
<organism evidence="1 2">
    <name type="scientific">Dactylococcopsis salina (strain PCC 8305)</name>
    <name type="common">Myxobactron salinum</name>
    <dbReference type="NCBI Taxonomy" id="13035"/>
    <lineage>
        <taxon>Bacteria</taxon>
        <taxon>Bacillati</taxon>
        <taxon>Cyanobacteriota</taxon>
        <taxon>Cyanophyceae</taxon>
        <taxon>Nodosilineales</taxon>
        <taxon>Cymatolegaceae</taxon>
        <taxon>Dactylococcopsis</taxon>
    </lineage>
</organism>
<keyword evidence="2" id="KW-1185">Reference proteome</keyword>
<name>K9YVN3_DACS8</name>
<dbReference type="AlphaFoldDB" id="K9YVN3"/>